<gene>
    <name evidence="2" type="ORF">L195_g042093</name>
</gene>
<name>A0A2K3M5F0_TRIPR</name>
<evidence type="ECO:0000313" key="3">
    <source>
        <dbReference type="Proteomes" id="UP000236291"/>
    </source>
</evidence>
<reference evidence="2 3" key="1">
    <citation type="journal article" date="2014" name="Am. J. Bot.">
        <title>Genome assembly and annotation for red clover (Trifolium pratense; Fabaceae).</title>
        <authorList>
            <person name="Istvanek J."/>
            <person name="Jaros M."/>
            <person name="Krenek A."/>
            <person name="Repkova J."/>
        </authorList>
    </citation>
    <scope>NUCLEOTIDE SEQUENCE [LARGE SCALE GENOMIC DNA]</scope>
    <source>
        <strain evidence="3">cv. Tatra</strain>
        <tissue evidence="2">Young leaves</tissue>
    </source>
</reference>
<evidence type="ECO:0000313" key="2">
    <source>
        <dbReference type="EMBL" id="PNX86017.1"/>
    </source>
</evidence>
<evidence type="ECO:0000256" key="1">
    <source>
        <dbReference type="SAM" id="SignalP"/>
    </source>
</evidence>
<protein>
    <submittedName>
        <fullName evidence="2">Uncharacterized protein</fullName>
    </submittedName>
</protein>
<dbReference type="Proteomes" id="UP000236291">
    <property type="component" value="Unassembled WGS sequence"/>
</dbReference>
<dbReference type="AlphaFoldDB" id="A0A2K3M5F0"/>
<keyword evidence="1" id="KW-0732">Signal</keyword>
<feature type="signal peptide" evidence="1">
    <location>
        <begin position="1"/>
        <end position="26"/>
    </location>
</feature>
<proteinExistence type="predicted"/>
<reference evidence="2 3" key="2">
    <citation type="journal article" date="2017" name="Front. Plant Sci.">
        <title>Gene Classification and Mining of Molecular Markers Useful in Red Clover (Trifolium pratense) Breeding.</title>
        <authorList>
            <person name="Istvanek J."/>
            <person name="Dluhosova J."/>
            <person name="Dluhos P."/>
            <person name="Patkova L."/>
            <person name="Nedelnik J."/>
            <person name="Repkova J."/>
        </authorList>
    </citation>
    <scope>NUCLEOTIDE SEQUENCE [LARGE SCALE GENOMIC DNA]</scope>
    <source>
        <strain evidence="3">cv. Tatra</strain>
        <tissue evidence="2">Young leaves</tissue>
    </source>
</reference>
<comment type="caution">
    <text evidence="2">The sequence shown here is derived from an EMBL/GenBank/DDBJ whole genome shotgun (WGS) entry which is preliminary data.</text>
</comment>
<organism evidence="2 3">
    <name type="scientific">Trifolium pratense</name>
    <name type="common">Red clover</name>
    <dbReference type="NCBI Taxonomy" id="57577"/>
    <lineage>
        <taxon>Eukaryota</taxon>
        <taxon>Viridiplantae</taxon>
        <taxon>Streptophyta</taxon>
        <taxon>Embryophyta</taxon>
        <taxon>Tracheophyta</taxon>
        <taxon>Spermatophyta</taxon>
        <taxon>Magnoliopsida</taxon>
        <taxon>eudicotyledons</taxon>
        <taxon>Gunneridae</taxon>
        <taxon>Pentapetalae</taxon>
        <taxon>rosids</taxon>
        <taxon>fabids</taxon>
        <taxon>Fabales</taxon>
        <taxon>Fabaceae</taxon>
        <taxon>Papilionoideae</taxon>
        <taxon>50 kb inversion clade</taxon>
        <taxon>NPAAA clade</taxon>
        <taxon>Hologalegina</taxon>
        <taxon>IRL clade</taxon>
        <taxon>Trifolieae</taxon>
        <taxon>Trifolium</taxon>
    </lineage>
</organism>
<dbReference type="EMBL" id="ASHM01050116">
    <property type="protein sequence ID" value="PNX86017.1"/>
    <property type="molecule type" value="Genomic_DNA"/>
</dbReference>
<accession>A0A2K3M5F0</accession>
<feature type="chain" id="PRO_5014327974" evidence="1">
    <location>
        <begin position="27"/>
        <end position="128"/>
    </location>
</feature>
<sequence length="128" mass="13988">MIAYFLRCLSIFQLSIFLLWDPDSLHHPLSPSLSFPKTSHLIKDQGLAQRSLHTRAHGNTLSFLPFLSLSSLSHSHDLSSPFSQTSSSSSRTFINVLHPNPVSGDQPPLHLDSGGFGAVTAIAKENPK</sequence>